<dbReference type="EMBL" id="FZNY01000013">
    <property type="protein sequence ID" value="SNS38758.1"/>
    <property type="molecule type" value="Genomic_DNA"/>
</dbReference>
<dbReference type="PANTHER" id="PTHR43847">
    <property type="entry name" value="BLL3993 PROTEIN"/>
    <property type="match status" value="1"/>
</dbReference>
<sequence length="152" mass="17485">MKLQTADVIFVLIQFALFFLFIFEIPSFQIHIPSSIKLAGIGVAIVGLLLILIALLQLNKNLSPFPSPKSGSHLIQNGVYKYIRHPIYTGILFLFLGYSLYVSSGYKLVITLLLLMLFIFKSRYEEKRLTQTFKEYTNYQKSTGRFLPKINR</sequence>
<evidence type="ECO:0000256" key="2">
    <source>
        <dbReference type="ARBA" id="ARBA00022692"/>
    </source>
</evidence>
<protein>
    <submittedName>
        <fullName evidence="6">Protein-S-isoprenylcysteine O-methyltransferase Ste14</fullName>
    </submittedName>
</protein>
<proteinExistence type="predicted"/>
<dbReference type="AlphaFoldDB" id="A0A239E391"/>
<dbReference type="InterPro" id="IPR052527">
    <property type="entry name" value="Metal_cation-efflux_comp"/>
</dbReference>
<evidence type="ECO:0000256" key="1">
    <source>
        <dbReference type="ARBA" id="ARBA00004127"/>
    </source>
</evidence>
<accession>A0A239E391</accession>
<name>A0A239E391_9FLAO</name>
<dbReference type="OrthoDB" id="9809773at2"/>
<dbReference type="PANTHER" id="PTHR43847:SF1">
    <property type="entry name" value="BLL3993 PROTEIN"/>
    <property type="match status" value="1"/>
</dbReference>
<keyword evidence="2 5" id="KW-0812">Transmembrane</keyword>
<organism evidence="6 7">
    <name type="scientific">Dokdonia pacifica</name>
    <dbReference type="NCBI Taxonomy" id="1627892"/>
    <lineage>
        <taxon>Bacteria</taxon>
        <taxon>Pseudomonadati</taxon>
        <taxon>Bacteroidota</taxon>
        <taxon>Flavobacteriia</taxon>
        <taxon>Flavobacteriales</taxon>
        <taxon>Flavobacteriaceae</taxon>
        <taxon>Dokdonia</taxon>
    </lineage>
</organism>
<dbReference type="GO" id="GO:0008168">
    <property type="term" value="F:methyltransferase activity"/>
    <property type="evidence" value="ECO:0007669"/>
    <property type="project" value="UniProtKB-KW"/>
</dbReference>
<dbReference type="RefSeq" id="WP_089374018.1">
    <property type="nucleotide sequence ID" value="NZ_BMEP01000004.1"/>
</dbReference>
<feature type="transmembrane region" description="Helical" evidence="5">
    <location>
        <begin position="6"/>
        <end position="26"/>
    </location>
</feature>
<keyword evidence="6" id="KW-0808">Transferase</keyword>
<reference evidence="6 7" key="1">
    <citation type="submission" date="2017-06" db="EMBL/GenBank/DDBJ databases">
        <authorList>
            <person name="Kim H.J."/>
            <person name="Triplett B.A."/>
        </authorList>
    </citation>
    <scope>NUCLEOTIDE SEQUENCE [LARGE SCALE GENOMIC DNA]</scope>
    <source>
        <strain evidence="6 7">DSM 25597</strain>
    </source>
</reference>
<evidence type="ECO:0000313" key="6">
    <source>
        <dbReference type="EMBL" id="SNS38758.1"/>
    </source>
</evidence>
<keyword evidence="6" id="KW-0489">Methyltransferase</keyword>
<comment type="subcellular location">
    <subcellularLocation>
        <location evidence="1">Endomembrane system</location>
        <topology evidence="1">Multi-pass membrane protein</topology>
    </subcellularLocation>
</comment>
<gene>
    <name evidence="6" type="ORF">SAMN06265376_11361</name>
</gene>
<dbReference type="GO" id="GO:0012505">
    <property type="term" value="C:endomembrane system"/>
    <property type="evidence" value="ECO:0007669"/>
    <property type="project" value="UniProtKB-SubCell"/>
</dbReference>
<feature type="transmembrane region" description="Helical" evidence="5">
    <location>
        <begin position="87"/>
        <end position="120"/>
    </location>
</feature>
<feature type="transmembrane region" description="Helical" evidence="5">
    <location>
        <begin position="38"/>
        <end position="58"/>
    </location>
</feature>
<keyword evidence="3 5" id="KW-1133">Transmembrane helix</keyword>
<dbReference type="Pfam" id="PF04191">
    <property type="entry name" value="PEMT"/>
    <property type="match status" value="1"/>
</dbReference>
<evidence type="ECO:0000256" key="3">
    <source>
        <dbReference type="ARBA" id="ARBA00022989"/>
    </source>
</evidence>
<dbReference type="Proteomes" id="UP000198379">
    <property type="component" value="Unassembled WGS sequence"/>
</dbReference>
<keyword evidence="4 5" id="KW-0472">Membrane</keyword>
<evidence type="ECO:0000256" key="4">
    <source>
        <dbReference type="ARBA" id="ARBA00023136"/>
    </source>
</evidence>
<evidence type="ECO:0000256" key="5">
    <source>
        <dbReference type="SAM" id="Phobius"/>
    </source>
</evidence>
<dbReference type="InterPro" id="IPR007318">
    <property type="entry name" value="Phopholipid_MeTrfase"/>
</dbReference>
<dbReference type="Gene3D" id="1.20.120.1630">
    <property type="match status" value="1"/>
</dbReference>
<keyword evidence="7" id="KW-1185">Reference proteome</keyword>
<evidence type="ECO:0000313" key="7">
    <source>
        <dbReference type="Proteomes" id="UP000198379"/>
    </source>
</evidence>
<dbReference type="GO" id="GO:0032259">
    <property type="term" value="P:methylation"/>
    <property type="evidence" value="ECO:0007669"/>
    <property type="project" value="UniProtKB-KW"/>
</dbReference>